<evidence type="ECO:0000313" key="3">
    <source>
        <dbReference type="Proteomes" id="UP001164965"/>
    </source>
</evidence>
<evidence type="ECO:0000256" key="1">
    <source>
        <dbReference type="SAM" id="SignalP"/>
    </source>
</evidence>
<keyword evidence="3" id="KW-1185">Reference proteome</keyword>
<sequence>MNQSRTTTHRITTRAGRTPVRTVLVALAAASTLLLSACSGSSSPSAGSAAAPAGGAQVVPVTSNPISNTATATTLTADNVMVENNTDASGATVNDHLQLDVHNTGTTPLSGFEVFYTFADPTSSSKESYYLKLPATFTVPAGGTQTVNFDNTGAPDHFAVNKFSLYYTSKSALDVTVEVSATGAAPVTATAKKDPGGSENAGG</sequence>
<feature type="signal peptide" evidence="1">
    <location>
        <begin position="1"/>
        <end position="37"/>
    </location>
</feature>
<dbReference type="Proteomes" id="UP001164965">
    <property type="component" value="Chromosome"/>
</dbReference>
<reference evidence="2" key="1">
    <citation type="submission" date="2022-10" db="EMBL/GenBank/DDBJ databases">
        <title>Rhodococcus sp.75.</title>
        <authorList>
            <person name="Sun M."/>
        </authorList>
    </citation>
    <scope>NUCLEOTIDE SEQUENCE</scope>
    <source>
        <strain evidence="2">75</strain>
    </source>
</reference>
<organism evidence="2 3">
    <name type="scientific">Rhodococcus antarcticus</name>
    <dbReference type="NCBI Taxonomy" id="2987751"/>
    <lineage>
        <taxon>Bacteria</taxon>
        <taxon>Bacillati</taxon>
        <taxon>Actinomycetota</taxon>
        <taxon>Actinomycetes</taxon>
        <taxon>Mycobacteriales</taxon>
        <taxon>Nocardiaceae</taxon>
        <taxon>Rhodococcus</taxon>
    </lineage>
</organism>
<protein>
    <submittedName>
        <fullName evidence="2">Uncharacterized protein</fullName>
    </submittedName>
</protein>
<evidence type="ECO:0000313" key="2">
    <source>
        <dbReference type="EMBL" id="UZJ25525.1"/>
    </source>
</evidence>
<accession>A0ABY6P1J3</accession>
<dbReference type="EMBL" id="CP110615">
    <property type="protein sequence ID" value="UZJ25525.1"/>
    <property type="molecule type" value="Genomic_DNA"/>
</dbReference>
<dbReference type="RefSeq" id="WP_265383629.1">
    <property type="nucleotide sequence ID" value="NZ_CP110615.1"/>
</dbReference>
<gene>
    <name evidence="2" type="ORF">RHODO2019_03385</name>
</gene>
<keyword evidence="1" id="KW-0732">Signal</keyword>
<name>A0ABY6P1J3_9NOCA</name>
<feature type="chain" id="PRO_5046250801" evidence="1">
    <location>
        <begin position="38"/>
        <end position="203"/>
    </location>
</feature>
<proteinExistence type="predicted"/>